<dbReference type="InterPro" id="IPR013149">
    <property type="entry name" value="ADH-like_C"/>
</dbReference>
<evidence type="ECO:0000313" key="11">
    <source>
        <dbReference type="EMBL" id="GAA3811747.1"/>
    </source>
</evidence>
<evidence type="ECO:0000256" key="2">
    <source>
        <dbReference type="ARBA" id="ARBA00008072"/>
    </source>
</evidence>
<comment type="similarity">
    <text evidence="2 9">Belongs to the zinc-containing alcohol dehydrogenase family.</text>
</comment>
<evidence type="ECO:0000256" key="1">
    <source>
        <dbReference type="ARBA" id="ARBA00001947"/>
    </source>
</evidence>
<feature type="domain" description="Enoyl reductase (ER)" evidence="10">
    <location>
        <begin position="8"/>
        <end position="336"/>
    </location>
</feature>
<comment type="catalytic activity">
    <reaction evidence="7">
        <text>a secondary alcohol + NAD(+) = a ketone + NADH + H(+)</text>
        <dbReference type="Rhea" id="RHEA:10740"/>
        <dbReference type="ChEBI" id="CHEBI:15378"/>
        <dbReference type="ChEBI" id="CHEBI:17087"/>
        <dbReference type="ChEBI" id="CHEBI:35681"/>
        <dbReference type="ChEBI" id="CHEBI:57540"/>
        <dbReference type="ChEBI" id="CHEBI:57945"/>
        <dbReference type="EC" id="1.1.1.1"/>
    </reaction>
</comment>
<evidence type="ECO:0000256" key="8">
    <source>
        <dbReference type="ARBA" id="ARBA00049243"/>
    </source>
</evidence>
<dbReference type="InterPro" id="IPR036291">
    <property type="entry name" value="NAD(P)-bd_dom_sf"/>
</dbReference>
<keyword evidence="12" id="KW-1185">Reference proteome</keyword>
<accession>A0ABP7I7U7</accession>
<dbReference type="Gene3D" id="3.90.180.10">
    <property type="entry name" value="Medium-chain alcohol dehydrogenases, catalytic domain"/>
    <property type="match status" value="1"/>
</dbReference>
<dbReference type="InterPro" id="IPR002328">
    <property type="entry name" value="ADH_Zn_CS"/>
</dbReference>
<evidence type="ECO:0000256" key="3">
    <source>
        <dbReference type="ARBA" id="ARBA00013190"/>
    </source>
</evidence>
<dbReference type="InterPro" id="IPR020843">
    <property type="entry name" value="ER"/>
</dbReference>
<evidence type="ECO:0000256" key="5">
    <source>
        <dbReference type="ARBA" id="ARBA00022833"/>
    </source>
</evidence>
<dbReference type="Pfam" id="PF00107">
    <property type="entry name" value="ADH_zinc_N"/>
    <property type="match status" value="1"/>
</dbReference>
<dbReference type="Gene3D" id="3.40.50.720">
    <property type="entry name" value="NAD(P)-binding Rossmann-like Domain"/>
    <property type="match status" value="1"/>
</dbReference>
<dbReference type="Pfam" id="PF08240">
    <property type="entry name" value="ADH_N"/>
    <property type="match status" value="1"/>
</dbReference>
<organism evidence="11 12">
    <name type="scientific">Nocardioides panacisoli</name>
    <dbReference type="NCBI Taxonomy" id="627624"/>
    <lineage>
        <taxon>Bacteria</taxon>
        <taxon>Bacillati</taxon>
        <taxon>Actinomycetota</taxon>
        <taxon>Actinomycetes</taxon>
        <taxon>Propionibacteriales</taxon>
        <taxon>Nocardioidaceae</taxon>
        <taxon>Nocardioides</taxon>
    </lineage>
</organism>
<keyword evidence="4 9" id="KW-0479">Metal-binding</keyword>
<evidence type="ECO:0000256" key="9">
    <source>
        <dbReference type="RuleBase" id="RU361277"/>
    </source>
</evidence>
<dbReference type="EC" id="1.1.1.1" evidence="3"/>
<keyword evidence="6" id="KW-0560">Oxidoreductase</keyword>
<dbReference type="SUPFAM" id="SSF50129">
    <property type="entry name" value="GroES-like"/>
    <property type="match status" value="1"/>
</dbReference>
<keyword evidence="5 9" id="KW-0862">Zinc</keyword>
<dbReference type="SMART" id="SM00829">
    <property type="entry name" value="PKS_ER"/>
    <property type="match status" value="1"/>
</dbReference>
<gene>
    <name evidence="11" type="primary">adhP</name>
    <name evidence="11" type="ORF">GCM10022242_12800</name>
</gene>
<evidence type="ECO:0000313" key="12">
    <source>
        <dbReference type="Proteomes" id="UP001501821"/>
    </source>
</evidence>
<dbReference type="EMBL" id="BAABAH010000003">
    <property type="protein sequence ID" value="GAA3811747.1"/>
    <property type="molecule type" value="Genomic_DNA"/>
</dbReference>
<evidence type="ECO:0000259" key="10">
    <source>
        <dbReference type="SMART" id="SM00829"/>
    </source>
</evidence>
<name>A0ABP7I7U7_9ACTN</name>
<comment type="cofactor">
    <cofactor evidence="1 9">
        <name>Zn(2+)</name>
        <dbReference type="ChEBI" id="CHEBI:29105"/>
    </cofactor>
</comment>
<dbReference type="PANTHER" id="PTHR42940:SF8">
    <property type="entry name" value="VACUOLAR PROTEIN SORTING-ASSOCIATED PROTEIN 11"/>
    <property type="match status" value="1"/>
</dbReference>
<dbReference type="PROSITE" id="PS00059">
    <property type="entry name" value="ADH_ZINC"/>
    <property type="match status" value="1"/>
</dbReference>
<dbReference type="CDD" id="cd08297">
    <property type="entry name" value="CAD3"/>
    <property type="match status" value="1"/>
</dbReference>
<evidence type="ECO:0000256" key="6">
    <source>
        <dbReference type="ARBA" id="ARBA00023002"/>
    </source>
</evidence>
<reference evidence="12" key="1">
    <citation type="journal article" date="2019" name="Int. J. Syst. Evol. Microbiol.">
        <title>The Global Catalogue of Microorganisms (GCM) 10K type strain sequencing project: providing services to taxonomists for standard genome sequencing and annotation.</title>
        <authorList>
            <consortium name="The Broad Institute Genomics Platform"/>
            <consortium name="The Broad Institute Genome Sequencing Center for Infectious Disease"/>
            <person name="Wu L."/>
            <person name="Ma J."/>
        </authorList>
    </citation>
    <scope>NUCLEOTIDE SEQUENCE [LARGE SCALE GENOMIC DNA]</scope>
    <source>
        <strain evidence="12">JCM 16953</strain>
    </source>
</reference>
<protein>
    <recommendedName>
        <fullName evidence="3">alcohol dehydrogenase</fullName>
        <ecNumber evidence="3">1.1.1.1</ecNumber>
    </recommendedName>
</protein>
<evidence type="ECO:0000256" key="4">
    <source>
        <dbReference type="ARBA" id="ARBA00022723"/>
    </source>
</evidence>
<dbReference type="InterPro" id="IPR013154">
    <property type="entry name" value="ADH-like_N"/>
</dbReference>
<comment type="caution">
    <text evidence="11">The sequence shown here is derived from an EMBL/GenBank/DDBJ whole genome shotgun (WGS) entry which is preliminary data.</text>
</comment>
<dbReference type="PANTHER" id="PTHR42940">
    <property type="entry name" value="ALCOHOL DEHYDROGENASE 1-RELATED"/>
    <property type="match status" value="1"/>
</dbReference>
<dbReference type="Proteomes" id="UP001501821">
    <property type="component" value="Unassembled WGS sequence"/>
</dbReference>
<evidence type="ECO:0000256" key="7">
    <source>
        <dbReference type="ARBA" id="ARBA00049164"/>
    </source>
</evidence>
<dbReference type="RefSeq" id="WP_344773473.1">
    <property type="nucleotide sequence ID" value="NZ_BAABAH010000003.1"/>
</dbReference>
<proteinExistence type="inferred from homology"/>
<sequence>MRAAVVTSFTEPLQIQDRPVPEPGPGQILVRIEASGLCHTDIHAAHGDWPVKPTPPFVPGHEGVGIVEAVGPGVTARAVGDRVALPWLGHACGHCDHCVEGWETLCEEQQNTGYSIDGGFAEYAVADATYAVAVPDEVLPIDAAPLTCAGVTTYKAVKVAHVKPSERVAIFGVGGLGHLAVQYARLVGGTVIAVDIEDEKLQMAQELGADHVVNAAKADPVEAIEALGGADVAIVLAVIPSVFEQAFASLRRGGRLVCVGLPPEAEGPMALPIFPTVLKGVSVIGSIVGTRQDLAEVFDLHARGRTRVISEHRKLDEVNEAIDDVLAGRTTARIVFEL</sequence>
<comment type="catalytic activity">
    <reaction evidence="8">
        <text>a primary alcohol + NAD(+) = an aldehyde + NADH + H(+)</text>
        <dbReference type="Rhea" id="RHEA:10736"/>
        <dbReference type="ChEBI" id="CHEBI:15378"/>
        <dbReference type="ChEBI" id="CHEBI:15734"/>
        <dbReference type="ChEBI" id="CHEBI:17478"/>
        <dbReference type="ChEBI" id="CHEBI:57540"/>
        <dbReference type="ChEBI" id="CHEBI:57945"/>
        <dbReference type="EC" id="1.1.1.1"/>
    </reaction>
</comment>
<dbReference type="SUPFAM" id="SSF51735">
    <property type="entry name" value="NAD(P)-binding Rossmann-fold domains"/>
    <property type="match status" value="1"/>
</dbReference>
<dbReference type="NCBIfam" id="NF006940">
    <property type="entry name" value="PRK09422.1"/>
    <property type="match status" value="1"/>
</dbReference>
<dbReference type="InterPro" id="IPR011032">
    <property type="entry name" value="GroES-like_sf"/>
</dbReference>